<keyword evidence="2" id="KW-0032">Aminotransferase</keyword>
<dbReference type="Gene3D" id="3.90.1150.10">
    <property type="entry name" value="Aspartate Aminotransferase, domain 1"/>
    <property type="match status" value="1"/>
</dbReference>
<sequence>MPTATASLTRMNLDEAVRLWDPEPGWLNTASYGIPPEPAFEALQSALAEWRRGANGWDKWDRSTDRARSAFARLVGVAADDVSVGASASQVLAPVAASLPPGSRVVVPDIEQTSNLFPWLVHDLDVRTAPPADLPGAIDERTDAVAFSLVQSATGEVAAVDEVVTAARAHGALVVADATQAVGWLPVDATPFDVLAVSAYKWLMCPRGTAFCYVSPAVRDRIRPIAANWYAGDGDASYGPPLRLAKDARRFDIAAPWFSYVAAAPTLELLLEIGIGPIHDHDVRLANRFRAGLGMPPGDSAIVNVTRPGAAERLAAAGIRASVRNGASRLAFHLYTTEADVDTAVAALI</sequence>
<dbReference type="Gene3D" id="3.40.640.10">
    <property type="entry name" value="Type I PLP-dependent aspartate aminotransferase-like (Major domain)"/>
    <property type="match status" value="1"/>
</dbReference>
<proteinExistence type="predicted"/>
<accession>A0ABP8UMI8</accession>
<dbReference type="InterPro" id="IPR000192">
    <property type="entry name" value="Aminotrans_V_dom"/>
</dbReference>
<evidence type="ECO:0000313" key="2">
    <source>
        <dbReference type="EMBL" id="GAA4635508.1"/>
    </source>
</evidence>
<feature type="domain" description="Aminotransferase class V" evidence="1">
    <location>
        <begin position="64"/>
        <end position="293"/>
    </location>
</feature>
<protein>
    <submittedName>
        <fullName evidence="2">Aminotransferase class V-fold PLP-dependent enzyme</fullName>
    </submittedName>
</protein>
<dbReference type="PANTHER" id="PTHR43586">
    <property type="entry name" value="CYSTEINE DESULFURASE"/>
    <property type="match status" value="1"/>
</dbReference>
<dbReference type="Proteomes" id="UP001501442">
    <property type="component" value="Unassembled WGS sequence"/>
</dbReference>
<dbReference type="EMBL" id="BAABHK010000015">
    <property type="protein sequence ID" value="GAA4635508.1"/>
    <property type="molecule type" value="Genomic_DNA"/>
</dbReference>
<reference evidence="3" key="1">
    <citation type="journal article" date="2019" name="Int. J. Syst. Evol. Microbiol.">
        <title>The Global Catalogue of Microorganisms (GCM) 10K type strain sequencing project: providing services to taxonomists for standard genome sequencing and annotation.</title>
        <authorList>
            <consortium name="The Broad Institute Genomics Platform"/>
            <consortium name="The Broad Institute Genome Sequencing Center for Infectious Disease"/>
            <person name="Wu L."/>
            <person name="Ma J."/>
        </authorList>
    </citation>
    <scope>NUCLEOTIDE SEQUENCE [LARGE SCALE GENOMIC DNA]</scope>
    <source>
        <strain evidence="3">JCM 17939</strain>
    </source>
</reference>
<dbReference type="InterPro" id="IPR015422">
    <property type="entry name" value="PyrdxlP-dep_Trfase_small"/>
</dbReference>
<dbReference type="GO" id="GO:0008483">
    <property type="term" value="F:transaminase activity"/>
    <property type="evidence" value="ECO:0007669"/>
    <property type="project" value="UniProtKB-KW"/>
</dbReference>
<dbReference type="InterPro" id="IPR015424">
    <property type="entry name" value="PyrdxlP-dep_Trfase"/>
</dbReference>
<organism evidence="2 3">
    <name type="scientific">Actinoallomurus vinaceus</name>
    <dbReference type="NCBI Taxonomy" id="1080074"/>
    <lineage>
        <taxon>Bacteria</taxon>
        <taxon>Bacillati</taxon>
        <taxon>Actinomycetota</taxon>
        <taxon>Actinomycetes</taxon>
        <taxon>Streptosporangiales</taxon>
        <taxon>Thermomonosporaceae</taxon>
        <taxon>Actinoallomurus</taxon>
    </lineage>
</organism>
<gene>
    <name evidence="2" type="ORF">GCM10023196_081280</name>
</gene>
<dbReference type="Pfam" id="PF00266">
    <property type="entry name" value="Aminotran_5"/>
    <property type="match status" value="1"/>
</dbReference>
<evidence type="ECO:0000313" key="3">
    <source>
        <dbReference type="Proteomes" id="UP001501442"/>
    </source>
</evidence>
<name>A0ABP8UMI8_9ACTN</name>
<dbReference type="InterPro" id="IPR015421">
    <property type="entry name" value="PyrdxlP-dep_Trfase_major"/>
</dbReference>
<keyword evidence="2" id="KW-0808">Transferase</keyword>
<evidence type="ECO:0000259" key="1">
    <source>
        <dbReference type="Pfam" id="PF00266"/>
    </source>
</evidence>
<comment type="caution">
    <text evidence="2">The sequence shown here is derived from an EMBL/GenBank/DDBJ whole genome shotgun (WGS) entry which is preliminary data.</text>
</comment>
<dbReference type="SUPFAM" id="SSF53383">
    <property type="entry name" value="PLP-dependent transferases"/>
    <property type="match status" value="1"/>
</dbReference>
<dbReference type="PANTHER" id="PTHR43586:SF21">
    <property type="entry name" value="PYRIDOXAL PHOSPHATE (PLP)-DEPENDENT ASPARTATE AMINOTRANSFERASE SUPERFAMILY"/>
    <property type="match status" value="1"/>
</dbReference>
<keyword evidence="3" id="KW-1185">Reference proteome</keyword>